<dbReference type="PANTHER" id="PTHR24421">
    <property type="entry name" value="NITRATE/NITRITE SENSOR PROTEIN NARX-RELATED"/>
    <property type="match status" value="1"/>
</dbReference>
<dbReference type="STRING" id="1121927.GOHSU_13_00530"/>
<evidence type="ECO:0000256" key="1">
    <source>
        <dbReference type="ARBA" id="ARBA00022679"/>
    </source>
</evidence>
<dbReference type="NCBIfam" id="NF047786">
    <property type="entry name" value="his_kin_MadS"/>
    <property type="match status" value="1"/>
</dbReference>
<keyword evidence="6" id="KW-1185">Reference proteome</keyword>
<dbReference type="Pfam" id="PF07730">
    <property type="entry name" value="HisKA_3"/>
    <property type="match status" value="1"/>
</dbReference>
<dbReference type="Proteomes" id="UP000053405">
    <property type="component" value="Unassembled WGS sequence"/>
</dbReference>
<dbReference type="AlphaFoldDB" id="L7L7U8"/>
<comment type="caution">
    <text evidence="5">The sequence shown here is derived from an EMBL/GenBank/DDBJ whole genome shotgun (WGS) entry which is preliminary data.</text>
</comment>
<feature type="domain" description="Histidine kinase/HSP90-like ATPase" evidence="4">
    <location>
        <begin position="327"/>
        <end position="431"/>
    </location>
</feature>
<dbReference type="GO" id="GO:0016020">
    <property type="term" value="C:membrane"/>
    <property type="evidence" value="ECO:0007669"/>
    <property type="project" value="InterPro"/>
</dbReference>
<dbReference type="InterPro" id="IPR050482">
    <property type="entry name" value="Sensor_HK_TwoCompSys"/>
</dbReference>
<organism evidence="5 6">
    <name type="scientific">Gordonia hirsuta DSM 44140 = NBRC 16056</name>
    <dbReference type="NCBI Taxonomy" id="1121927"/>
    <lineage>
        <taxon>Bacteria</taxon>
        <taxon>Bacillati</taxon>
        <taxon>Actinomycetota</taxon>
        <taxon>Actinomycetes</taxon>
        <taxon>Mycobacteriales</taxon>
        <taxon>Gordoniaceae</taxon>
        <taxon>Gordonia</taxon>
    </lineage>
</organism>
<dbReference type="InterPro" id="IPR036890">
    <property type="entry name" value="HATPase_C_sf"/>
</dbReference>
<dbReference type="Pfam" id="PF02518">
    <property type="entry name" value="HATPase_c"/>
    <property type="match status" value="1"/>
</dbReference>
<dbReference type="Gene3D" id="1.20.5.1930">
    <property type="match status" value="1"/>
</dbReference>
<gene>
    <name evidence="5" type="ORF">GOHSU_13_00530</name>
</gene>
<dbReference type="CDD" id="cd16917">
    <property type="entry name" value="HATPase_UhpB-NarQ-NarX-like"/>
    <property type="match status" value="1"/>
</dbReference>
<keyword evidence="3" id="KW-0902">Two-component regulatory system</keyword>
<keyword evidence="2 5" id="KW-0418">Kinase</keyword>
<evidence type="ECO:0000256" key="2">
    <source>
        <dbReference type="ARBA" id="ARBA00022777"/>
    </source>
</evidence>
<dbReference type="RefSeq" id="WP_005937809.1">
    <property type="nucleotide sequence ID" value="NZ_ATVK01000007.1"/>
</dbReference>
<evidence type="ECO:0000313" key="6">
    <source>
        <dbReference type="Proteomes" id="UP000053405"/>
    </source>
</evidence>
<dbReference type="GO" id="GO:0046983">
    <property type="term" value="F:protein dimerization activity"/>
    <property type="evidence" value="ECO:0007669"/>
    <property type="project" value="InterPro"/>
</dbReference>
<dbReference type="Pfam" id="PF01590">
    <property type="entry name" value="GAF"/>
    <property type="match status" value="1"/>
</dbReference>
<keyword evidence="1" id="KW-0808">Transferase</keyword>
<accession>L7L7U8</accession>
<dbReference type="Gene3D" id="3.30.565.10">
    <property type="entry name" value="Histidine kinase-like ATPase, C-terminal domain"/>
    <property type="match status" value="1"/>
</dbReference>
<protein>
    <submittedName>
        <fullName evidence="5">Putative two-component histidine kinase</fullName>
    </submittedName>
</protein>
<name>L7L7U8_9ACTN</name>
<dbReference type="SUPFAM" id="SSF55874">
    <property type="entry name" value="ATPase domain of HSP90 chaperone/DNA topoisomerase II/histidine kinase"/>
    <property type="match status" value="1"/>
</dbReference>
<dbReference type="OrthoDB" id="227596at2"/>
<evidence type="ECO:0000259" key="4">
    <source>
        <dbReference type="SMART" id="SM00387"/>
    </source>
</evidence>
<sequence>MPEKDDLASLVGLSSVKAGHYAQYRGSETRLSRVMTALEGISSALVQTDRGPEHLVVAVLEAIREHLDADWVVFALADGQLDRAGPRHLIAARDDGILAFEGAGVAHRPTALPVEVLNRLIDILRGEATVLAAPIVEIHHLHVPIEYAGRLVGGLSAWTPEHRQVDRSDRMILEILARQAAVALVNADLFVETSSRAAELAERNAEFERTQRQLSAVQRTALLNAERARIARELHDSVGQSVLSAGLQIELCRGRVPEDVTEHLDKALVLSRAAVTQLRGAIYTLNDHGGPSESLAEDLERLCELHLPPTAKASVAVRGRYRELDSETQHALLRIAGESLFNAAAHAQPAQVMVTMTYRDSRVVLAVDDDGVGDPAGLRARLRTVTSGDRTGRGRGLKNMSFRAEELGGVLRIRRSRLGGVRIVAELPIDEGERP</sequence>
<dbReference type="GO" id="GO:0000155">
    <property type="term" value="F:phosphorelay sensor kinase activity"/>
    <property type="evidence" value="ECO:0007669"/>
    <property type="project" value="InterPro"/>
</dbReference>
<dbReference type="SUPFAM" id="SSF55781">
    <property type="entry name" value="GAF domain-like"/>
    <property type="match status" value="1"/>
</dbReference>
<reference evidence="5 6" key="1">
    <citation type="submission" date="2012-12" db="EMBL/GenBank/DDBJ databases">
        <title>Whole genome shotgun sequence of Gordonia hirsuta NBRC 16056.</title>
        <authorList>
            <person name="Isaki-Nakamura S."/>
            <person name="Hosoyama A."/>
            <person name="Tsuchikane K."/>
            <person name="Katsumata H."/>
            <person name="Baba S."/>
            <person name="Yamazaki S."/>
            <person name="Fujita N."/>
        </authorList>
    </citation>
    <scope>NUCLEOTIDE SEQUENCE [LARGE SCALE GENOMIC DNA]</scope>
    <source>
        <strain evidence="5 6">NBRC 16056</strain>
    </source>
</reference>
<dbReference type="InterPro" id="IPR011712">
    <property type="entry name" value="Sig_transdc_His_kin_sub3_dim/P"/>
</dbReference>
<evidence type="ECO:0000313" key="5">
    <source>
        <dbReference type="EMBL" id="GAC56831.1"/>
    </source>
</evidence>
<dbReference type="EMBL" id="BANT01000013">
    <property type="protein sequence ID" value="GAC56831.1"/>
    <property type="molecule type" value="Genomic_DNA"/>
</dbReference>
<dbReference type="SMART" id="SM00387">
    <property type="entry name" value="HATPase_c"/>
    <property type="match status" value="1"/>
</dbReference>
<dbReference type="InterPro" id="IPR003594">
    <property type="entry name" value="HATPase_dom"/>
</dbReference>
<dbReference type="eggNOG" id="COG4585">
    <property type="taxonomic scope" value="Bacteria"/>
</dbReference>
<dbReference type="InterPro" id="IPR029016">
    <property type="entry name" value="GAF-like_dom_sf"/>
</dbReference>
<evidence type="ECO:0000256" key="3">
    <source>
        <dbReference type="ARBA" id="ARBA00023012"/>
    </source>
</evidence>
<dbReference type="InterPro" id="IPR003018">
    <property type="entry name" value="GAF"/>
</dbReference>
<dbReference type="Gene3D" id="3.30.450.40">
    <property type="match status" value="1"/>
</dbReference>
<proteinExistence type="predicted"/>